<feature type="coiled-coil region" evidence="1">
    <location>
        <begin position="680"/>
        <end position="714"/>
    </location>
</feature>
<reference evidence="2 3" key="1">
    <citation type="journal article" date="2012" name="Stand. Genomic Sci.">
        <title>Complete genome sequence of the aerobic, heterotroph Marinithermus hydrothermalis type strain (T1(T)) from a deep-sea hydrothermal vent chimney.</title>
        <authorList>
            <person name="Copeland A."/>
            <person name="Gu W."/>
            <person name="Yasawong M."/>
            <person name="Lapidus A."/>
            <person name="Lucas S."/>
            <person name="Deshpande S."/>
            <person name="Pagani I."/>
            <person name="Tapia R."/>
            <person name="Cheng J.F."/>
            <person name="Goodwin L.A."/>
            <person name="Pitluck S."/>
            <person name="Liolios K."/>
            <person name="Ivanova N."/>
            <person name="Mavromatis K."/>
            <person name="Mikhailova N."/>
            <person name="Pati A."/>
            <person name="Chen A."/>
            <person name="Palaniappan K."/>
            <person name="Land M."/>
            <person name="Pan C."/>
            <person name="Brambilla E.M."/>
            <person name="Rohde M."/>
            <person name="Tindall B.J."/>
            <person name="Sikorski J."/>
            <person name="Goker M."/>
            <person name="Detter J.C."/>
            <person name="Bristow J."/>
            <person name="Eisen J.A."/>
            <person name="Markowitz V."/>
            <person name="Hugenholtz P."/>
            <person name="Kyrpides N.C."/>
            <person name="Klenk H.P."/>
            <person name="Woyke T."/>
        </authorList>
    </citation>
    <scope>NUCLEOTIDE SEQUENCE [LARGE SCALE GENOMIC DNA]</scope>
    <source>
        <strain evidence="3">DSM 14884 / JCM 11576 / T1</strain>
    </source>
</reference>
<evidence type="ECO:0000256" key="1">
    <source>
        <dbReference type="SAM" id="Coils"/>
    </source>
</evidence>
<dbReference type="HOGENOM" id="CLU_360528_0_0_0"/>
<dbReference type="AlphaFoldDB" id="F2NNP3"/>
<accession>F2NNP3</accession>
<evidence type="ECO:0000313" key="3">
    <source>
        <dbReference type="Proteomes" id="UP000007030"/>
    </source>
</evidence>
<protein>
    <submittedName>
        <fullName evidence="2">Uncharacterized protein</fullName>
    </submittedName>
</protein>
<dbReference type="RefSeq" id="WP_013703113.1">
    <property type="nucleotide sequence ID" value="NC_015387.1"/>
</dbReference>
<evidence type="ECO:0000313" key="2">
    <source>
        <dbReference type="EMBL" id="AEB11058.1"/>
    </source>
</evidence>
<name>F2NNP3_MARHT</name>
<dbReference type="eggNOG" id="COG1196">
    <property type="taxonomic scope" value="Bacteria"/>
</dbReference>
<proteinExistence type="predicted"/>
<keyword evidence="3" id="KW-1185">Reference proteome</keyword>
<dbReference type="STRING" id="869210.Marky_0303"/>
<sequence length="835" mass="93290">MSIYETLRTQLEPLLGPRTEAVLQEGLKRLQLSPEALTPPQAAQILKRVVYRELQGVMSPAEAKRQVQALLDALGEGPPAEARLAELEAGLKRFNLYFEWPEVQRLRGLVQLIRRELAEGRDVHELLTEGHELLEILEEKLQSALLRQARDISDLEAAFERVKTVGGPKVRRLEALIHQIQEAQAQETLAPAEVERARALAAELRKLVESSVIQTPAPNENEEGLITVDDSLAEDEEFELVIDLDQLTPEQAGRIKEIDLAEDRRRLEVLAERYALLLEREELRQEHAALTAQLEAGEPLGDALEAFEARLQEAHREALAEARARYEWLAERLRALEAAGVDPGPVRTRLELVKESLDARVLPKELPDLEQAVAALEAQLNAQKKAQAQRETRLKAQRAFIEEARAATAPYRDAPTPELTAFLEALEQLEARTRAGEVDEAQLAHLKNALAQLLADLSHQREGVELKRAHLRAALQALPDLPELAEARDALLAELETTPPEALAERVEALAQRARAQVHECLQALRAQAERYRLPLEPFTAAEAQLAAGEFPDLTALERHLTEAFEARKEEVRELLNRFEAAAQSYKGLGGEPLLQRIQELKARLDEEIPDLTPLRDALAQLQRRKQELRTALRRRYDHLRKAYATYQRVGGETAHQLGVLLNFLDSGVARLDRLGVKGLLEFQRALEEAERYLAQLELEYTAAQQVAQELQGADLDQLLSVFTPEERPNRAALLEPFQIRGVDAAVLLENGRVLAGERPPWLEPALVEALVEDAQALGAEIGTPAAKLIVLTLPDHALIVVPLKTRQLVLLAEKALLSKLVHQVERSYAALLDA</sequence>
<dbReference type="KEGG" id="mhd:Marky_0303"/>
<organism evidence="2 3">
    <name type="scientific">Marinithermus hydrothermalis (strain DSM 14884 / JCM 11576 / T1)</name>
    <dbReference type="NCBI Taxonomy" id="869210"/>
    <lineage>
        <taxon>Bacteria</taxon>
        <taxon>Thermotogati</taxon>
        <taxon>Deinococcota</taxon>
        <taxon>Deinococci</taxon>
        <taxon>Thermales</taxon>
        <taxon>Thermaceae</taxon>
        <taxon>Marinithermus</taxon>
    </lineage>
</organism>
<dbReference type="Proteomes" id="UP000007030">
    <property type="component" value="Chromosome"/>
</dbReference>
<keyword evidence="1" id="KW-0175">Coiled coil</keyword>
<dbReference type="OrthoDB" id="29130at2"/>
<dbReference type="EMBL" id="CP002630">
    <property type="protein sequence ID" value="AEB11058.1"/>
    <property type="molecule type" value="Genomic_DNA"/>
</dbReference>
<gene>
    <name evidence="2" type="ordered locus">Marky_0303</name>
</gene>